<evidence type="ECO:0000313" key="2">
    <source>
        <dbReference type="Proteomes" id="UP000004290"/>
    </source>
</evidence>
<gene>
    <name evidence="1" type="ORF">HMPREF9319_0918</name>
</gene>
<evidence type="ECO:0000313" key="1">
    <source>
        <dbReference type="EMBL" id="EFM27355.1"/>
    </source>
</evidence>
<dbReference type="RefSeq" id="WP_003064709.1">
    <property type="nucleotide sequence ID" value="NZ_GL397128.1"/>
</dbReference>
<organism evidence="1 2">
    <name type="scientific">Streptococcus equinus ATCC 700338</name>
    <dbReference type="NCBI Taxonomy" id="864569"/>
    <lineage>
        <taxon>Bacteria</taxon>
        <taxon>Bacillati</taxon>
        <taxon>Bacillota</taxon>
        <taxon>Bacilli</taxon>
        <taxon>Lactobacillales</taxon>
        <taxon>Streptococcaceae</taxon>
        <taxon>Streptococcus</taxon>
    </lineage>
</organism>
<accession>E0PDJ5</accession>
<dbReference type="HOGENOM" id="CLU_3240162_0_0_9"/>
<dbReference type="EMBL" id="AEEL01000014">
    <property type="protein sequence ID" value="EFM27355.1"/>
    <property type="molecule type" value="Genomic_DNA"/>
</dbReference>
<reference evidence="1 2" key="1">
    <citation type="submission" date="2010-07" db="EMBL/GenBank/DDBJ databases">
        <authorList>
            <person name="Muzny D."/>
            <person name="Qin X."/>
            <person name="Deng J."/>
            <person name="Jiang H."/>
            <person name="Liu Y."/>
            <person name="Qu J."/>
            <person name="Song X.-Z."/>
            <person name="Zhang L."/>
            <person name="Thornton R."/>
            <person name="Coyle M."/>
            <person name="Francisco L."/>
            <person name="Jackson L."/>
            <person name="Javaid M."/>
            <person name="Korchina V."/>
            <person name="Kovar C."/>
            <person name="Mata R."/>
            <person name="Mathew T."/>
            <person name="Ngo R."/>
            <person name="Nguyen L."/>
            <person name="Nguyen N."/>
            <person name="Okwuonu G."/>
            <person name="Ongeri F."/>
            <person name="Pham C."/>
            <person name="Simmons D."/>
            <person name="Wilczek-Boney K."/>
            <person name="Hale W."/>
            <person name="Jakkamsetti A."/>
            <person name="Pham P."/>
            <person name="Ruth R."/>
            <person name="San Lucas F."/>
            <person name="Warren J."/>
            <person name="Zhang J."/>
            <person name="Zhao Z."/>
            <person name="Zhou C."/>
            <person name="Zhu D."/>
            <person name="Lee S."/>
            <person name="Bess C."/>
            <person name="Blankenburg K."/>
            <person name="Forbes L."/>
            <person name="Fu Q."/>
            <person name="Gubbala S."/>
            <person name="Hirani K."/>
            <person name="Jayaseelan J.C."/>
            <person name="Lara F."/>
            <person name="Munidasa M."/>
            <person name="Palculict T."/>
            <person name="Patil S."/>
            <person name="Pu L.-L."/>
            <person name="Saada N."/>
            <person name="Tang L."/>
            <person name="Weissenberger G."/>
            <person name="Zhu Y."/>
            <person name="Hemphill L."/>
            <person name="Shang Y."/>
            <person name="Youmans B."/>
            <person name="Ayvaz T."/>
            <person name="Ross M."/>
            <person name="Santibanez J."/>
            <person name="Aqrawi P."/>
            <person name="Gross S."/>
            <person name="Joshi V."/>
            <person name="Fowler G."/>
            <person name="Nazareth L."/>
            <person name="Reid J."/>
            <person name="Worley K."/>
            <person name="Petrosino J."/>
            <person name="Highlander S."/>
            <person name="Gibbs R."/>
        </authorList>
    </citation>
    <scope>NUCLEOTIDE SEQUENCE [LARGE SCALE GENOMIC DNA]</scope>
    <source>
        <strain evidence="1 2">ATCC 700338</strain>
    </source>
</reference>
<sequence length="43" mass="5161">MTTTKKTMHLQKLTMSNNQLHFDKELHKAMKQYDKLLKVLTDK</sequence>
<name>E0PDJ5_STREI</name>
<dbReference type="Proteomes" id="UP000004290">
    <property type="component" value="Unassembled WGS sequence"/>
</dbReference>
<protein>
    <submittedName>
        <fullName evidence="1">Uncharacterized protein</fullName>
    </submittedName>
</protein>
<dbReference type="AlphaFoldDB" id="E0PDJ5"/>
<keyword evidence="2" id="KW-1185">Reference proteome</keyword>
<comment type="caution">
    <text evidence="1">The sequence shown here is derived from an EMBL/GenBank/DDBJ whole genome shotgun (WGS) entry which is preliminary data.</text>
</comment>
<proteinExistence type="predicted"/>